<keyword evidence="3" id="KW-1185">Reference proteome</keyword>
<evidence type="ECO:0000313" key="3">
    <source>
        <dbReference type="Proteomes" id="UP000008370"/>
    </source>
</evidence>
<evidence type="ECO:0000313" key="2">
    <source>
        <dbReference type="EMBL" id="EKM51383.1"/>
    </source>
</evidence>
<feature type="compositionally biased region" description="Acidic residues" evidence="1">
    <location>
        <begin position="367"/>
        <end position="388"/>
    </location>
</feature>
<proteinExistence type="predicted"/>
<dbReference type="HOGENOM" id="CLU_560331_0_0_1"/>
<dbReference type="STRING" id="650164.K5VJ97"/>
<gene>
    <name evidence="2" type="ORF">PHACADRAFT_213216</name>
</gene>
<dbReference type="KEGG" id="pco:PHACADRAFT_213216"/>
<dbReference type="InParanoid" id="K5VJ97"/>
<dbReference type="PANTHER" id="PTHR33266:SF1">
    <property type="entry name" value="F-BOX DOMAIN-CONTAINING PROTEIN"/>
    <property type="match status" value="1"/>
</dbReference>
<reference evidence="2 3" key="1">
    <citation type="journal article" date="2012" name="BMC Genomics">
        <title>Comparative genomics of the white-rot fungi, Phanerochaete carnosa and P. chrysosporium, to elucidate the genetic basis of the distinct wood types they colonize.</title>
        <authorList>
            <person name="Suzuki H."/>
            <person name="MacDonald J."/>
            <person name="Syed K."/>
            <person name="Salamov A."/>
            <person name="Hori C."/>
            <person name="Aerts A."/>
            <person name="Henrissat B."/>
            <person name="Wiebenga A."/>
            <person name="vanKuyk P.A."/>
            <person name="Barry K."/>
            <person name="Lindquist E."/>
            <person name="LaButti K."/>
            <person name="Lapidus A."/>
            <person name="Lucas S."/>
            <person name="Coutinho P."/>
            <person name="Gong Y."/>
            <person name="Samejima M."/>
            <person name="Mahadevan R."/>
            <person name="Abou-Zaid M."/>
            <person name="de Vries R.P."/>
            <person name="Igarashi K."/>
            <person name="Yadav J.S."/>
            <person name="Grigoriev I.V."/>
            <person name="Master E.R."/>
        </authorList>
    </citation>
    <scope>NUCLEOTIDE SEQUENCE [LARGE SCALE GENOMIC DNA]</scope>
    <source>
        <strain evidence="2 3">HHB-10118-sp</strain>
    </source>
</reference>
<organism evidence="2 3">
    <name type="scientific">Phanerochaete carnosa (strain HHB-10118-sp)</name>
    <name type="common">White-rot fungus</name>
    <name type="synonym">Peniophora carnosa</name>
    <dbReference type="NCBI Taxonomy" id="650164"/>
    <lineage>
        <taxon>Eukaryota</taxon>
        <taxon>Fungi</taxon>
        <taxon>Dikarya</taxon>
        <taxon>Basidiomycota</taxon>
        <taxon>Agaricomycotina</taxon>
        <taxon>Agaricomycetes</taxon>
        <taxon>Polyporales</taxon>
        <taxon>Phanerochaetaceae</taxon>
        <taxon>Phanerochaete</taxon>
    </lineage>
</organism>
<dbReference type="GeneID" id="18913349"/>
<dbReference type="AlphaFoldDB" id="K5VJ97"/>
<name>K5VJ97_PHACS</name>
<dbReference type="Proteomes" id="UP000008370">
    <property type="component" value="Unassembled WGS sequence"/>
</dbReference>
<dbReference type="OrthoDB" id="107110at2759"/>
<dbReference type="RefSeq" id="XP_007400525.1">
    <property type="nucleotide sequence ID" value="XM_007400463.1"/>
</dbReference>
<dbReference type="PANTHER" id="PTHR33266">
    <property type="entry name" value="CHROMOSOME 15, WHOLE GENOME SHOTGUN SEQUENCE"/>
    <property type="match status" value="1"/>
</dbReference>
<protein>
    <submittedName>
        <fullName evidence="2">Uncharacterized protein</fullName>
    </submittedName>
</protein>
<evidence type="ECO:0000256" key="1">
    <source>
        <dbReference type="SAM" id="MobiDB-lite"/>
    </source>
</evidence>
<dbReference type="EMBL" id="JH930477">
    <property type="protein sequence ID" value="EKM51383.1"/>
    <property type="molecule type" value="Genomic_DNA"/>
</dbReference>
<feature type="region of interest" description="Disordered" evidence="1">
    <location>
        <begin position="358"/>
        <end position="391"/>
    </location>
</feature>
<accession>K5VJ97</accession>
<sequence length="487" mass="53433">MSVYDSDAYESIPDAQQQKAMEILWNAPYTGQDDEILADAILEMKTQANGTAYTNILPIVQSSGMGKSGLTHEVTKFFVTIPLNIRSAADRIAAKKHGLQSVLDMIVHFAFAKLVCYSPLDEYLKGTPKGGYTLAMRFAPLCLRLLLNFNRALSGTHALTEEMVAQRMRIAYCMPTHNESIKSGTSSELLLAEAAAWAMDACTGIDWLADLTRTFDCAGAPYRTSSAATMQCLYSAAVPVLDFLRALFAKQWYDAKLGTGMSSMWDVLDAHAALAAVARGHAMMLSPAHDAVHIAILVVMEDTKLGTGAMLYIFIQLKMRYGPACRLDEADVEAVFRDEENAHPFIHLVMQLEPGIHPPTGGSPVPDEAEEVEEEMGETGEVGEDVEEEAGKGRSPLIHPCYRLTGYGCSPAVYKVVEEKDQEHYATLLKPEAITSDHPCQKPINISFLQRMKGEWERTSACYDWAAVATLQSPGEMRDSVEGVFAV</sequence>